<proteinExistence type="inferred from homology"/>
<evidence type="ECO:0000313" key="8">
    <source>
        <dbReference type="Proteomes" id="UP000262073"/>
    </source>
</evidence>
<dbReference type="PANTHER" id="PTHR13903:SF8">
    <property type="entry name" value="PIRIN"/>
    <property type="match status" value="1"/>
</dbReference>
<feature type="binding site" evidence="2">
    <location>
        <position position="60"/>
    </location>
    <ligand>
        <name>Fe cation</name>
        <dbReference type="ChEBI" id="CHEBI:24875"/>
    </ligand>
</feature>
<reference evidence="7 8" key="1">
    <citation type="submission" date="2018-08" db="EMBL/GenBank/DDBJ databases">
        <title>Salinimonas sediminis sp. nov., a piezophilic bacterium isolated from a deep-sea sediment sample from the New Britain Trench.</title>
        <authorList>
            <person name="Cao J."/>
        </authorList>
    </citation>
    <scope>NUCLEOTIDE SEQUENCE [LARGE SCALE GENOMIC DNA]</scope>
    <source>
        <strain evidence="7 8">N102</strain>
    </source>
</reference>
<dbReference type="EMBL" id="CP031769">
    <property type="protein sequence ID" value="AXR06476.1"/>
    <property type="molecule type" value="Genomic_DNA"/>
</dbReference>
<evidence type="ECO:0000259" key="6">
    <source>
        <dbReference type="Pfam" id="PF05726"/>
    </source>
</evidence>
<keyword evidence="2" id="KW-0479">Metal-binding</keyword>
<comment type="cofactor">
    <cofactor evidence="2">
        <name>Fe cation</name>
        <dbReference type="ChEBI" id="CHEBI:24875"/>
    </cofactor>
    <text evidence="2">Binds 1 Fe cation per subunit.</text>
</comment>
<dbReference type="KEGG" id="salm:D0Y50_08915"/>
<dbReference type="InterPro" id="IPR003829">
    <property type="entry name" value="Pirin_N_dom"/>
</dbReference>
<evidence type="ECO:0000313" key="7">
    <source>
        <dbReference type="EMBL" id="AXR06476.1"/>
    </source>
</evidence>
<dbReference type="AlphaFoldDB" id="A0A346NLR9"/>
<feature type="domain" description="Pirin N-terminal" evidence="5">
    <location>
        <begin position="22"/>
        <end position="122"/>
    </location>
</feature>
<evidence type="ECO:0000256" key="2">
    <source>
        <dbReference type="PIRSR" id="PIRSR006232-1"/>
    </source>
</evidence>
<feature type="binding site" evidence="2">
    <location>
        <position position="106"/>
    </location>
    <ligand>
        <name>Fe cation</name>
        <dbReference type="ChEBI" id="CHEBI:24875"/>
    </ligand>
</feature>
<sequence length="297" mass="31899">MLKQRHVTHRLSGQPASDGAGVKLQRIIGQPALPRLDPFLLLDHFSSDQPDDYIAGFPAHPHRGFQTVTYMLAGKMRHRDSKANEGIISAGGIQWMNAGRGLIHEEIPQQTAGLLSGFQLWVNLPAEQKMSDPGYQDIPPEAVPRIQHNSATIDILAGSVEGVTGPVKHVPVDPLFVHINTDHATQVSVAITESHTAFCYCYQGGLIIAGSNDEDNQHVNTVQNNATTSAGTQINEGELAVLSEGASVTLQMAANSGCIVIAGAPLNEPVVQYGPFVMNTQQQIDQALKDYQAGNFG</sequence>
<feature type="region of interest" description="Disordered" evidence="4">
    <location>
        <begin position="1"/>
        <end position="20"/>
    </location>
</feature>
<evidence type="ECO:0000256" key="3">
    <source>
        <dbReference type="RuleBase" id="RU003457"/>
    </source>
</evidence>
<evidence type="ECO:0000259" key="5">
    <source>
        <dbReference type="Pfam" id="PF02678"/>
    </source>
</evidence>
<feature type="binding site" evidence="2">
    <location>
        <position position="104"/>
    </location>
    <ligand>
        <name>Fe cation</name>
        <dbReference type="ChEBI" id="CHEBI:24875"/>
    </ligand>
</feature>
<evidence type="ECO:0000256" key="4">
    <source>
        <dbReference type="SAM" id="MobiDB-lite"/>
    </source>
</evidence>
<dbReference type="SUPFAM" id="SSF51182">
    <property type="entry name" value="RmlC-like cupins"/>
    <property type="match status" value="1"/>
</dbReference>
<dbReference type="InterPro" id="IPR014710">
    <property type="entry name" value="RmlC-like_jellyroll"/>
</dbReference>
<dbReference type="PIRSF" id="PIRSF006232">
    <property type="entry name" value="Pirin"/>
    <property type="match status" value="1"/>
</dbReference>
<comment type="similarity">
    <text evidence="1 3">Belongs to the pirin family.</text>
</comment>
<dbReference type="Proteomes" id="UP000262073">
    <property type="component" value="Chromosome"/>
</dbReference>
<dbReference type="OrthoDB" id="9780903at2"/>
<dbReference type="InterPro" id="IPR011051">
    <property type="entry name" value="RmlC_Cupin_sf"/>
</dbReference>
<dbReference type="Pfam" id="PF02678">
    <property type="entry name" value="Pirin"/>
    <property type="match status" value="1"/>
</dbReference>
<dbReference type="PANTHER" id="PTHR13903">
    <property type="entry name" value="PIRIN-RELATED"/>
    <property type="match status" value="1"/>
</dbReference>
<keyword evidence="2" id="KW-0408">Iron</keyword>
<feature type="binding site" evidence="2">
    <location>
        <position position="62"/>
    </location>
    <ligand>
        <name>Fe cation</name>
        <dbReference type="ChEBI" id="CHEBI:24875"/>
    </ligand>
</feature>
<dbReference type="CDD" id="cd02909">
    <property type="entry name" value="cupin_pirin_N"/>
    <property type="match status" value="1"/>
</dbReference>
<dbReference type="Gene3D" id="2.60.120.10">
    <property type="entry name" value="Jelly Rolls"/>
    <property type="match status" value="2"/>
</dbReference>
<keyword evidence="8" id="KW-1185">Reference proteome</keyword>
<dbReference type="GO" id="GO:0046872">
    <property type="term" value="F:metal ion binding"/>
    <property type="evidence" value="ECO:0007669"/>
    <property type="project" value="UniProtKB-KW"/>
</dbReference>
<dbReference type="RefSeq" id="WP_117316534.1">
    <property type="nucleotide sequence ID" value="NZ_CP031769.1"/>
</dbReference>
<dbReference type="InterPro" id="IPR012093">
    <property type="entry name" value="Pirin"/>
</dbReference>
<name>A0A346NLR9_9ALTE</name>
<protein>
    <submittedName>
        <fullName evidence="7">Pirin family protein</fullName>
    </submittedName>
</protein>
<dbReference type="InterPro" id="IPR008778">
    <property type="entry name" value="Pirin_C_dom"/>
</dbReference>
<feature type="domain" description="Pirin C-terminal" evidence="6">
    <location>
        <begin position="177"/>
        <end position="297"/>
    </location>
</feature>
<gene>
    <name evidence="7" type="ORF">D0Y50_08915</name>
</gene>
<dbReference type="Pfam" id="PF05726">
    <property type="entry name" value="Pirin_C"/>
    <property type="match status" value="1"/>
</dbReference>
<accession>A0A346NLR9</accession>
<organism evidence="7 8">
    <name type="scientific">Salinimonas sediminis</name>
    <dbReference type="NCBI Taxonomy" id="2303538"/>
    <lineage>
        <taxon>Bacteria</taxon>
        <taxon>Pseudomonadati</taxon>
        <taxon>Pseudomonadota</taxon>
        <taxon>Gammaproteobacteria</taxon>
        <taxon>Alteromonadales</taxon>
        <taxon>Alteromonadaceae</taxon>
        <taxon>Alteromonas/Salinimonas group</taxon>
        <taxon>Salinimonas</taxon>
    </lineage>
</organism>
<evidence type="ECO:0000256" key="1">
    <source>
        <dbReference type="ARBA" id="ARBA00008416"/>
    </source>
</evidence>